<dbReference type="Gene3D" id="3.20.20.140">
    <property type="entry name" value="Metal-dependent hydrolases"/>
    <property type="match status" value="1"/>
</dbReference>
<dbReference type="PANTHER" id="PTHR13031">
    <property type="entry name" value="RIBONUCLEASE P SUBUNIT P30"/>
    <property type="match status" value="1"/>
</dbReference>
<evidence type="ECO:0000256" key="4">
    <source>
        <dbReference type="SAM" id="MobiDB-lite"/>
    </source>
</evidence>
<evidence type="ECO:0000256" key="1">
    <source>
        <dbReference type="ARBA" id="ARBA00004123"/>
    </source>
</evidence>
<protein>
    <submittedName>
        <fullName evidence="5">Uncharacterized protein</fullName>
    </submittedName>
</protein>
<accession>A0A7S3QJM5</accession>
<evidence type="ECO:0000256" key="3">
    <source>
        <dbReference type="ARBA" id="ARBA00022694"/>
    </source>
</evidence>
<dbReference type="EMBL" id="HBIO01031315">
    <property type="protein sequence ID" value="CAE0479151.1"/>
    <property type="molecule type" value="Transcribed_RNA"/>
</dbReference>
<dbReference type="GO" id="GO:0005655">
    <property type="term" value="C:nucleolar ribonuclease P complex"/>
    <property type="evidence" value="ECO:0007669"/>
    <property type="project" value="TreeGrafter"/>
</dbReference>
<dbReference type="AlphaFoldDB" id="A0A7S3QJM5"/>
<dbReference type="SUPFAM" id="SSF89550">
    <property type="entry name" value="PHP domain-like"/>
    <property type="match status" value="1"/>
</dbReference>
<keyword evidence="3" id="KW-0819">tRNA processing</keyword>
<comment type="subcellular location">
    <subcellularLocation>
        <location evidence="1">Nucleus</location>
    </subcellularLocation>
</comment>
<proteinExistence type="inferred from homology"/>
<dbReference type="GO" id="GO:0008033">
    <property type="term" value="P:tRNA processing"/>
    <property type="evidence" value="ECO:0007669"/>
    <property type="project" value="UniProtKB-KW"/>
</dbReference>
<dbReference type="InterPro" id="IPR016195">
    <property type="entry name" value="Pol/histidinol_Pase-like"/>
</dbReference>
<sequence length="391" mass="43275">MARKHNKKRLPRGASGYSQSGKSYDLDVPLVLAKDSTGMISYKRNNSKKSIPSKWRGSDKEQFALIERLQNTGYSTIALSHEINGNFTDDDHADTTIKIPNKNRNSTIANGDDSMESKKRKLNENPIRAEILKRLNVIIEQESDLANFTTSLPTNSKEVLQSYDLIAISPRSETVLCAVCNSKNMFYSDIITLDYTAGRGGVQLPYRLKPTYIAAATSRGIAFELPYGPALIDPSKRKAFVQAARQLLTASMGVKKPLPRIIVSSGGRELDGRDHGAMVLRSPGDILNFCKVVLGFEDSVSRRVMSSDAQLVVQRGKNRKSSACIPVDAGEGVIFQLASENDVVEPTNEREQLDAESIFEKETSNKVVNLREKRIKGEESNSDKEDGFLLL</sequence>
<dbReference type="Pfam" id="PF01876">
    <property type="entry name" value="RNase_P_p30"/>
    <property type="match status" value="1"/>
</dbReference>
<dbReference type="InterPro" id="IPR002738">
    <property type="entry name" value="RNase_P_p30"/>
</dbReference>
<dbReference type="GO" id="GO:0003723">
    <property type="term" value="F:RNA binding"/>
    <property type="evidence" value="ECO:0007669"/>
    <property type="project" value="TreeGrafter"/>
</dbReference>
<organism evidence="5">
    <name type="scientific">Chaetoceros debilis</name>
    <dbReference type="NCBI Taxonomy" id="122233"/>
    <lineage>
        <taxon>Eukaryota</taxon>
        <taxon>Sar</taxon>
        <taxon>Stramenopiles</taxon>
        <taxon>Ochrophyta</taxon>
        <taxon>Bacillariophyta</taxon>
        <taxon>Coscinodiscophyceae</taxon>
        <taxon>Chaetocerotophycidae</taxon>
        <taxon>Chaetocerotales</taxon>
        <taxon>Chaetocerotaceae</taxon>
        <taxon>Chaetoceros</taxon>
    </lineage>
</organism>
<name>A0A7S3QJM5_9STRA</name>
<reference evidence="5" key="1">
    <citation type="submission" date="2021-01" db="EMBL/GenBank/DDBJ databases">
        <authorList>
            <person name="Corre E."/>
            <person name="Pelletier E."/>
            <person name="Niang G."/>
            <person name="Scheremetjew M."/>
            <person name="Finn R."/>
            <person name="Kale V."/>
            <person name="Holt S."/>
            <person name="Cochrane G."/>
            <person name="Meng A."/>
            <person name="Brown T."/>
            <person name="Cohen L."/>
        </authorList>
    </citation>
    <scope>NUCLEOTIDE SEQUENCE</scope>
    <source>
        <strain evidence="5">MM31A-1</strain>
    </source>
</reference>
<comment type="similarity">
    <text evidence="2">Belongs to the eukaryotic/archaeal RNase P protein component 3 family.</text>
</comment>
<evidence type="ECO:0000313" key="5">
    <source>
        <dbReference type="EMBL" id="CAE0479151.1"/>
    </source>
</evidence>
<feature type="region of interest" description="Disordered" evidence="4">
    <location>
        <begin position="96"/>
        <end position="119"/>
    </location>
</feature>
<dbReference type="PANTHER" id="PTHR13031:SF0">
    <property type="entry name" value="RIBONUCLEASE P PROTEIN SUBUNIT P30"/>
    <property type="match status" value="1"/>
</dbReference>
<gene>
    <name evidence="5" type="ORF">CDEB00056_LOCUS24005</name>
</gene>
<evidence type="ECO:0000256" key="2">
    <source>
        <dbReference type="ARBA" id="ARBA00007331"/>
    </source>
</evidence>